<evidence type="ECO:0000313" key="9">
    <source>
        <dbReference type="Proteomes" id="UP000009073"/>
    </source>
</evidence>
<sequence>MARYAGNWNILADRDELGIIDPQAVIVRVKEYQPDVIINAVVHTVADKAETEIDASYAINRDGPKYLAEAAVSVGTAIIHISKTRFSSDKDRIYSEADPVVPQGIYGTSKLAAGNLPNRYCQDHQMVSDQ</sequence>
<name>C4LCE5_TOLAT</name>
<keyword evidence="6" id="KW-0560">Oxidoreductase</keyword>
<comment type="function">
    <text evidence="6">Catalyzes the reduction of dTDP-6-deoxy-L-lyxo-4-hexulose to yield dTDP-L-rhamnose.</text>
</comment>
<dbReference type="GO" id="GO:0019305">
    <property type="term" value="P:dTDP-rhamnose biosynthetic process"/>
    <property type="evidence" value="ECO:0007669"/>
    <property type="project" value="UniProtKB-UniPathway"/>
</dbReference>
<dbReference type="AlphaFoldDB" id="C4LCE5"/>
<comment type="cofactor">
    <cofactor evidence="6">
        <name>Mg(2+)</name>
        <dbReference type="ChEBI" id="CHEBI:18420"/>
    </cofactor>
    <text evidence="6">Binds 1 Mg(2+) ion per monomer.</text>
</comment>
<protein>
    <recommendedName>
        <fullName evidence="4 6">dTDP-4-dehydrorhamnose reductase</fullName>
        <ecNumber evidence="3 6">1.1.1.133</ecNumber>
    </recommendedName>
</protein>
<organism evidence="8 9">
    <name type="scientific">Tolumonas auensis (strain DSM 9187 / NBRC 110442 / TA 4)</name>
    <dbReference type="NCBI Taxonomy" id="595494"/>
    <lineage>
        <taxon>Bacteria</taxon>
        <taxon>Pseudomonadati</taxon>
        <taxon>Pseudomonadota</taxon>
        <taxon>Gammaproteobacteria</taxon>
        <taxon>Aeromonadales</taxon>
        <taxon>Aeromonadaceae</taxon>
        <taxon>Tolumonas</taxon>
    </lineage>
</organism>
<accession>C4LCE5</accession>
<evidence type="ECO:0000256" key="4">
    <source>
        <dbReference type="ARBA" id="ARBA00017099"/>
    </source>
</evidence>
<dbReference type="UniPathway" id="UPA00281"/>
<dbReference type="Proteomes" id="UP000009073">
    <property type="component" value="Chromosome"/>
</dbReference>
<dbReference type="SUPFAM" id="SSF51735">
    <property type="entry name" value="NAD(P)-binding Rossmann-fold domains"/>
    <property type="match status" value="1"/>
</dbReference>
<dbReference type="EC" id="1.1.1.133" evidence="3 6"/>
<dbReference type="PANTHER" id="PTHR10491">
    <property type="entry name" value="DTDP-4-DEHYDRORHAMNOSE REDUCTASE"/>
    <property type="match status" value="1"/>
</dbReference>
<dbReference type="OrthoDB" id="9803892at2"/>
<dbReference type="STRING" id="595494.Tola_2857"/>
<evidence type="ECO:0000256" key="2">
    <source>
        <dbReference type="ARBA" id="ARBA00010944"/>
    </source>
</evidence>
<evidence type="ECO:0000313" key="8">
    <source>
        <dbReference type="EMBL" id="ACQ94449.1"/>
    </source>
</evidence>
<comment type="pathway">
    <text evidence="1 6">Carbohydrate biosynthesis; dTDP-L-rhamnose biosynthesis.</text>
</comment>
<evidence type="ECO:0000256" key="5">
    <source>
        <dbReference type="ARBA" id="ARBA00048200"/>
    </source>
</evidence>
<dbReference type="GO" id="GO:0008831">
    <property type="term" value="F:dTDP-4-dehydrorhamnose reductase activity"/>
    <property type="evidence" value="ECO:0007669"/>
    <property type="project" value="UniProtKB-EC"/>
</dbReference>
<reference evidence="9" key="1">
    <citation type="submission" date="2009-05" db="EMBL/GenBank/DDBJ databases">
        <title>Complete sequence of Tolumonas auensis DSM 9187.</title>
        <authorList>
            <consortium name="US DOE Joint Genome Institute"/>
            <person name="Lucas S."/>
            <person name="Copeland A."/>
            <person name="Lapidus A."/>
            <person name="Glavina del Rio T."/>
            <person name="Tice H."/>
            <person name="Bruce D."/>
            <person name="Goodwin L."/>
            <person name="Pitluck S."/>
            <person name="Chertkov O."/>
            <person name="Brettin T."/>
            <person name="Detter J.C."/>
            <person name="Han C."/>
            <person name="Larimer F."/>
            <person name="Land M."/>
            <person name="Hauser L."/>
            <person name="Kyrpides N."/>
            <person name="Mikhailova N."/>
            <person name="Spring S."/>
            <person name="Beller H."/>
        </authorList>
    </citation>
    <scope>NUCLEOTIDE SEQUENCE [LARGE SCALE GENOMIC DNA]</scope>
    <source>
        <strain evidence="9">DSM 9187 / TA4</strain>
    </source>
</reference>
<dbReference type="EMBL" id="CP001616">
    <property type="protein sequence ID" value="ACQ94449.1"/>
    <property type="molecule type" value="Genomic_DNA"/>
</dbReference>
<dbReference type="UniPathway" id="UPA00124"/>
<comment type="similarity">
    <text evidence="2 6">Belongs to the dTDP-4-dehydrorhamnose reductase family.</text>
</comment>
<keyword evidence="6" id="KW-0521">NADP</keyword>
<evidence type="ECO:0000256" key="3">
    <source>
        <dbReference type="ARBA" id="ARBA00012929"/>
    </source>
</evidence>
<dbReference type="Gene3D" id="3.40.50.720">
    <property type="entry name" value="NAD(P)-binding Rossmann-like Domain"/>
    <property type="match status" value="1"/>
</dbReference>
<dbReference type="GO" id="GO:0009243">
    <property type="term" value="P:O antigen biosynthetic process"/>
    <property type="evidence" value="ECO:0007669"/>
    <property type="project" value="UniProtKB-UniPathway"/>
</dbReference>
<dbReference type="InterPro" id="IPR036291">
    <property type="entry name" value="NAD(P)-bd_dom_sf"/>
</dbReference>
<dbReference type="HOGENOM" id="CLU_1937193_0_0_6"/>
<comment type="catalytic activity">
    <reaction evidence="5 6">
        <text>dTDP-beta-L-rhamnose + NADP(+) = dTDP-4-dehydro-beta-L-rhamnose + NADPH + H(+)</text>
        <dbReference type="Rhea" id="RHEA:21796"/>
        <dbReference type="ChEBI" id="CHEBI:15378"/>
        <dbReference type="ChEBI" id="CHEBI:57510"/>
        <dbReference type="ChEBI" id="CHEBI:57783"/>
        <dbReference type="ChEBI" id="CHEBI:58349"/>
        <dbReference type="ChEBI" id="CHEBI:62830"/>
        <dbReference type="EC" id="1.1.1.133"/>
    </reaction>
</comment>
<dbReference type="InterPro" id="IPR029903">
    <property type="entry name" value="RmlD-like-bd"/>
</dbReference>
<evidence type="ECO:0000256" key="1">
    <source>
        <dbReference type="ARBA" id="ARBA00004781"/>
    </source>
</evidence>
<dbReference type="InterPro" id="IPR005913">
    <property type="entry name" value="dTDP_dehydrorham_reduct"/>
</dbReference>
<gene>
    <name evidence="8" type="ordered locus">Tola_2857</name>
</gene>
<dbReference type="Pfam" id="PF04321">
    <property type="entry name" value="RmlD_sub_bind"/>
    <property type="match status" value="1"/>
</dbReference>
<dbReference type="KEGG" id="tau:Tola_2857"/>
<proteinExistence type="inferred from homology"/>
<dbReference type="PANTHER" id="PTHR10491:SF4">
    <property type="entry name" value="METHIONINE ADENOSYLTRANSFERASE 2 SUBUNIT BETA"/>
    <property type="match status" value="1"/>
</dbReference>
<keyword evidence="9" id="KW-1185">Reference proteome</keyword>
<reference evidence="8 9" key="2">
    <citation type="journal article" date="2011" name="Stand. Genomic Sci.">
        <title>Complete genome sequence of Tolumonas auensis type strain (TA 4).</title>
        <authorList>
            <person name="Chertkov O."/>
            <person name="Copeland A."/>
            <person name="Lucas S."/>
            <person name="Lapidus A."/>
            <person name="Berry K.W."/>
            <person name="Detter J.C."/>
            <person name="Del Rio T.G."/>
            <person name="Hammon N."/>
            <person name="Dalin E."/>
            <person name="Tice H."/>
            <person name="Pitluck S."/>
            <person name="Richardson P."/>
            <person name="Bruce D."/>
            <person name="Goodwin L."/>
            <person name="Han C."/>
            <person name="Tapia R."/>
            <person name="Saunders E."/>
            <person name="Schmutz J."/>
            <person name="Brettin T."/>
            <person name="Larimer F."/>
            <person name="Land M."/>
            <person name="Hauser L."/>
            <person name="Spring S."/>
            <person name="Rohde M."/>
            <person name="Kyrpides N.C."/>
            <person name="Ivanova N."/>
            <person name="Goker M."/>
            <person name="Beller H.R."/>
            <person name="Klenk H.P."/>
            <person name="Woyke T."/>
        </authorList>
    </citation>
    <scope>NUCLEOTIDE SEQUENCE [LARGE SCALE GENOMIC DNA]</scope>
    <source>
        <strain evidence="9">DSM 9187 / TA4</strain>
    </source>
</reference>
<feature type="domain" description="RmlD-like substrate binding" evidence="7">
    <location>
        <begin position="10"/>
        <end position="123"/>
    </location>
</feature>
<dbReference type="RefSeq" id="WP_015879898.1">
    <property type="nucleotide sequence ID" value="NC_012691.1"/>
</dbReference>
<evidence type="ECO:0000256" key="6">
    <source>
        <dbReference type="RuleBase" id="RU364082"/>
    </source>
</evidence>
<dbReference type="eggNOG" id="COG1091">
    <property type="taxonomic scope" value="Bacteria"/>
</dbReference>
<evidence type="ECO:0000259" key="7">
    <source>
        <dbReference type="Pfam" id="PF04321"/>
    </source>
</evidence>